<feature type="signal peptide" evidence="1">
    <location>
        <begin position="1"/>
        <end position="25"/>
    </location>
</feature>
<keyword evidence="1" id="KW-0732">Signal</keyword>
<comment type="caution">
    <text evidence="2">The sequence shown here is derived from an EMBL/GenBank/DDBJ whole genome shotgun (WGS) entry which is preliminary data.</text>
</comment>
<sequence length="235" mass="25358">MFTQSMIVFAGAVAAGVWFTGSAKAATLNLIQNGDFEARDFAGWSVQNFGSGSWYINNGGFNPTGPALPLLPISGNFDAVSYQNGPGLRILSQVVSIPTEPIASAIFSWSDRLRNYSNVFSDPNQEWRVNIKSLDGTLIRHVFSTNPGDPTQQVGPNDRIIDLTGLFQALPSQQVKISFEQQDSLGYFNATLDNVSLLVQTEEPVSDVPEPTSIFAVLVLGAVMAGRVLSKEQVA</sequence>
<evidence type="ECO:0000256" key="1">
    <source>
        <dbReference type="SAM" id="SignalP"/>
    </source>
</evidence>
<evidence type="ECO:0000313" key="3">
    <source>
        <dbReference type="Proteomes" id="UP000636505"/>
    </source>
</evidence>
<dbReference type="AlphaFoldDB" id="A0A8J7AJ94"/>
<keyword evidence="3" id="KW-1185">Reference proteome</keyword>
<proteinExistence type="predicted"/>
<dbReference type="RefSeq" id="WP_193911703.1">
    <property type="nucleotide sequence ID" value="NZ_JADEXG010000083.1"/>
</dbReference>
<gene>
    <name evidence="2" type="ORF">IQ241_22855</name>
</gene>
<dbReference type="Gene3D" id="2.60.120.260">
    <property type="entry name" value="Galactose-binding domain-like"/>
    <property type="match status" value="1"/>
</dbReference>
<accession>A0A8J7AJ94</accession>
<protein>
    <recommendedName>
        <fullName evidence="4">PEP-CTERM sorting domain-containing protein</fullName>
    </recommendedName>
</protein>
<organism evidence="2 3">
    <name type="scientific">Vasconcelosia minhoensis LEGE 07310</name>
    <dbReference type="NCBI Taxonomy" id="915328"/>
    <lineage>
        <taxon>Bacteria</taxon>
        <taxon>Bacillati</taxon>
        <taxon>Cyanobacteriota</taxon>
        <taxon>Cyanophyceae</taxon>
        <taxon>Nodosilineales</taxon>
        <taxon>Cymatolegaceae</taxon>
        <taxon>Vasconcelosia</taxon>
        <taxon>Vasconcelosia minhoensis</taxon>
    </lineage>
</organism>
<feature type="chain" id="PRO_5035206714" description="PEP-CTERM sorting domain-containing protein" evidence="1">
    <location>
        <begin position="26"/>
        <end position="235"/>
    </location>
</feature>
<dbReference type="Proteomes" id="UP000636505">
    <property type="component" value="Unassembled WGS sequence"/>
</dbReference>
<dbReference type="EMBL" id="JADEXG010000083">
    <property type="protein sequence ID" value="MBE9080096.1"/>
    <property type="molecule type" value="Genomic_DNA"/>
</dbReference>
<evidence type="ECO:0008006" key="4">
    <source>
        <dbReference type="Google" id="ProtNLM"/>
    </source>
</evidence>
<reference evidence="2" key="1">
    <citation type="submission" date="2020-10" db="EMBL/GenBank/DDBJ databases">
        <authorList>
            <person name="Castelo-Branco R."/>
            <person name="Eusebio N."/>
            <person name="Adriana R."/>
            <person name="Vieira A."/>
            <person name="Brugerolle De Fraissinette N."/>
            <person name="Rezende De Castro R."/>
            <person name="Schneider M.P."/>
            <person name="Vasconcelos V."/>
            <person name="Leao P.N."/>
        </authorList>
    </citation>
    <scope>NUCLEOTIDE SEQUENCE</scope>
    <source>
        <strain evidence="2">LEGE 07310</strain>
    </source>
</reference>
<name>A0A8J7AJ94_9CYAN</name>
<evidence type="ECO:0000313" key="2">
    <source>
        <dbReference type="EMBL" id="MBE9080096.1"/>
    </source>
</evidence>